<dbReference type="Proteomes" id="UP001651158">
    <property type="component" value="Unassembled WGS sequence"/>
</dbReference>
<protein>
    <submittedName>
        <fullName evidence="1">Uncharacterized protein</fullName>
    </submittedName>
</protein>
<evidence type="ECO:0000313" key="1">
    <source>
        <dbReference type="EMBL" id="KAL5106784.1"/>
    </source>
</evidence>
<comment type="caution">
    <text evidence="1">The sequence shown here is derived from an EMBL/GenBank/DDBJ whole genome shotgun (WGS) entry which is preliminary data.</text>
</comment>
<evidence type="ECO:0000313" key="2">
    <source>
        <dbReference type="Proteomes" id="UP001651158"/>
    </source>
</evidence>
<reference evidence="1 2" key="1">
    <citation type="journal article" date="2022" name="Front. Cell. Infect. Microbiol.">
        <title>The Genomes of Two Strains of Taenia crassiceps the Animal Model for the Study of Human Cysticercosis.</title>
        <authorList>
            <person name="Bobes R.J."/>
            <person name="Estrada K."/>
            <person name="Rios-Valencia D.G."/>
            <person name="Calderon-Gallegos A."/>
            <person name="de la Torre P."/>
            <person name="Carrero J.C."/>
            <person name="Sanchez-Flores A."/>
            <person name="Laclette J.P."/>
        </authorList>
    </citation>
    <scope>NUCLEOTIDE SEQUENCE [LARGE SCALE GENOMIC DNA]</scope>
    <source>
        <strain evidence="1">WFUcys</strain>
    </source>
</reference>
<gene>
    <name evidence="1" type="ORF">TcWFU_004351</name>
</gene>
<name>A0ABR4QAR4_9CEST</name>
<dbReference type="EMBL" id="JAKROA010000005">
    <property type="protein sequence ID" value="KAL5106784.1"/>
    <property type="molecule type" value="Genomic_DNA"/>
</dbReference>
<keyword evidence="2" id="KW-1185">Reference proteome</keyword>
<accession>A0ABR4QAR4</accession>
<proteinExistence type="predicted"/>
<organism evidence="1 2">
    <name type="scientific">Taenia crassiceps</name>
    <dbReference type="NCBI Taxonomy" id="6207"/>
    <lineage>
        <taxon>Eukaryota</taxon>
        <taxon>Metazoa</taxon>
        <taxon>Spiralia</taxon>
        <taxon>Lophotrochozoa</taxon>
        <taxon>Platyhelminthes</taxon>
        <taxon>Cestoda</taxon>
        <taxon>Eucestoda</taxon>
        <taxon>Cyclophyllidea</taxon>
        <taxon>Taeniidae</taxon>
        <taxon>Taenia</taxon>
    </lineage>
</organism>
<sequence>MGTEIQSNTRTGWMPKTEVILSLSAMRSPFSHAKCHSNHLHYNRHGGAVDGVITSIALTVTSFPEGYAIKLPAEGERHFQLFRPPDFQNERTLNTGGECVLLTD</sequence>